<dbReference type="Pfam" id="PF09014">
    <property type="entry name" value="Sushi_2"/>
    <property type="match status" value="1"/>
</dbReference>
<dbReference type="InParanoid" id="H9GN53"/>
<keyword evidence="4" id="KW-0964">Secreted</keyword>
<dbReference type="PANTHER" id="PTHR19325:SF502">
    <property type="entry name" value="BETA-2-GLYCOPROTEIN 1"/>
    <property type="match status" value="1"/>
</dbReference>
<evidence type="ECO:0000259" key="15">
    <source>
        <dbReference type="PROSITE" id="PS50923"/>
    </source>
</evidence>
<feature type="domain" description="Sushi" evidence="15">
    <location>
        <begin position="147"/>
        <end position="204"/>
    </location>
</feature>
<reference evidence="16" key="2">
    <citation type="submission" date="2025-08" db="UniProtKB">
        <authorList>
            <consortium name="Ensembl"/>
        </authorList>
    </citation>
    <scope>IDENTIFICATION</scope>
</reference>
<proteinExistence type="predicted"/>
<organism evidence="16 17">
    <name type="scientific">Anolis carolinensis</name>
    <name type="common">Green anole</name>
    <name type="synonym">American chameleon</name>
    <dbReference type="NCBI Taxonomy" id="28377"/>
    <lineage>
        <taxon>Eukaryota</taxon>
        <taxon>Metazoa</taxon>
        <taxon>Chordata</taxon>
        <taxon>Craniata</taxon>
        <taxon>Vertebrata</taxon>
        <taxon>Euteleostomi</taxon>
        <taxon>Lepidosauria</taxon>
        <taxon>Squamata</taxon>
        <taxon>Bifurcata</taxon>
        <taxon>Unidentata</taxon>
        <taxon>Episquamata</taxon>
        <taxon>Toxicofera</taxon>
        <taxon>Iguania</taxon>
        <taxon>Dactyloidae</taxon>
        <taxon>Anolis</taxon>
    </lineage>
</organism>
<dbReference type="HOGENOM" id="CLU_064313_0_0_1"/>
<dbReference type="InterPro" id="IPR000436">
    <property type="entry name" value="Sushi_SCR_CCP_dom"/>
</dbReference>
<keyword evidence="8" id="KW-0677">Repeat</keyword>
<reference evidence="16" key="3">
    <citation type="submission" date="2025-09" db="UniProtKB">
        <authorList>
            <consortium name="Ensembl"/>
        </authorList>
    </citation>
    <scope>IDENTIFICATION</scope>
</reference>
<evidence type="ECO:0000313" key="16">
    <source>
        <dbReference type="Ensembl" id="ENSACAP00000016073.3"/>
    </source>
</evidence>
<evidence type="ECO:0000256" key="4">
    <source>
        <dbReference type="ARBA" id="ARBA00022525"/>
    </source>
</evidence>
<accession>H9GN53</accession>
<dbReference type="PROSITE" id="PS50923">
    <property type="entry name" value="SUSHI"/>
    <property type="match status" value="3"/>
</dbReference>
<dbReference type="GO" id="GO:0008201">
    <property type="term" value="F:heparin binding"/>
    <property type="evidence" value="ECO:0007669"/>
    <property type="project" value="UniProtKB-KW"/>
</dbReference>
<dbReference type="InterPro" id="IPR035976">
    <property type="entry name" value="Sushi/SCR/CCP_sf"/>
</dbReference>
<evidence type="ECO:0000256" key="6">
    <source>
        <dbReference type="ARBA" id="ARBA00022674"/>
    </source>
</evidence>
<evidence type="ECO:0000256" key="8">
    <source>
        <dbReference type="ARBA" id="ARBA00022737"/>
    </source>
</evidence>
<keyword evidence="17" id="KW-1185">Reference proteome</keyword>
<comment type="function">
    <text evidence="1">Binds to various kinds of negatively charged substances such as heparin, phospholipids, and dextran sulfate. May prevent activation of the intrinsic blood coagulation cascade by binding to phospholipids on the surface of damaged cells.</text>
</comment>
<sequence>MFRFAAVLLMLVAPSLLLIENSGQIGVKNMKDPKCPPRKKNFAALTGHICQRSCERRSCSKQRNCVCDGDCGLSCIPPGLSCPWPVMIENAETQMAQESNTFGDFMRVTCHPRFIMHNGQDVAMSRCQGDGKWSFTAPCEDSLNLSSVCKPPPEIENGFHESGPYKVGKTVTYECNYGYQLEGASTLLCQENEEWSHAAPTCHPVNCSQPPNIAHATLVAVHKPEHPVGTVIYYLCNKDFYLDGSERVVCLENGSWSQLPHCRARCPISAQRSRVIYNGRKLWINEIPAGLVHHGETVKFFCRSQNKTCSFEAESQCFDGVLKTPDCYDEPTYLQYHLFPKRVVSEIPAC</sequence>
<keyword evidence="9 13" id="KW-1015">Disulfide bond</keyword>
<keyword evidence="10" id="KW-0325">Glycoprotein</keyword>
<dbReference type="CDD" id="cd00033">
    <property type="entry name" value="CCP"/>
    <property type="match status" value="3"/>
</dbReference>
<gene>
    <name evidence="16" type="primary">LOC100557974</name>
</gene>
<dbReference type="GeneTree" id="ENSGT00940000159768"/>
<comment type="subcellular location">
    <subcellularLocation>
        <location evidence="2">Secreted</location>
    </subcellularLocation>
</comment>
<evidence type="ECO:0000256" key="14">
    <source>
        <dbReference type="SAM" id="SignalP"/>
    </source>
</evidence>
<evidence type="ECO:0000256" key="1">
    <source>
        <dbReference type="ARBA" id="ARBA00003651"/>
    </source>
</evidence>
<feature type="disulfide bond" evidence="13">
    <location>
        <begin position="207"/>
        <end position="250"/>
    </location>
</feature>
<keyword evidence="5 13" id="KW-0768">Sushi</keyword>
<dbReference type="InterPro" id="IPR050350">
    <property type="entry name" value="Compl-Cell_Adhes-Reg"/>
</dbReference>
<feature type="disulfide bond" evidence="13">
    <location>
        <begin position="175"/>
        <end position="202"/>
    </location>
</feature>
<dbReference type="eggNOG" id="KOG4297">
    <property type="taxonomic scope" value="Eukaryota"/>
</dbReference>
<dbReference type="AlphaFoldDB" id="H9GN53"/>
<dbReference type="RefSeq" id="XP_003225895.2">
    <property type="nucleotide sequence ID" value="XM_003225847.4"/>
</dbReference>
<evidence type="ECO:0000256" key="11">
    <source>
        <dbReference type="ARBA" id="ARBA00029855"/>
    </source>
</evidence>
<dbReference type="SUPFAM" id="SSF57535">
    <property type="entry name" value="Complement control module/SCR domain"/>
    <property type="match status" value="4"/>
</dbReference>
<protein>
    <recommendedName>
        <fullName evidence="3">Beta-2-glycoprotein 1</fullName>
    </recommendedName>
    <alternativeName>
        <fullName evidence="11">Apolipoprotein H</fullName>
    </alternativeName>
    <alternativeName>
        <fullName evidence="12">Beta-2-glycoprotein I</fullName>
    </alternativeName>
</protein>
<dbReference type="PANTHER" id="PTHR19325">
    <property type="entry name" value="COMPLEMENT COMPONENT-RELATED SUSHI DOMAIN-CONTAINING"/>
    <property type="match status" value="1"/>
</dbReference>
<name>H9GN53_ANOCA</name>
<evidence type="ECO:0000313" key="17">
    <source>
        <dbReference type="Proteomes" id="UP000001646"/>
    </source>
</evidence>
<dbReference type="KEGG" id="acs:100557974"/>
<evidence type="ECO:0000256" key="2">
    <source>
        <dbReference type="ARBA" id="ARBA00004613"/>
    </source>
</evidence>
<dbReference type="GO" id="GO:0005576">
    <property type="term" value="C:extracellular region"/>
    <property type="evidence" value="ECO:0007669"/>
    <property type="project" value="UniProtKB-SubCell"/>
</dbReference>
<dbReference type="Pfam" id="PF00084">
    <property type="entry name" value="Sushi"/>
    <property type="match status" value="3"/>
</dbReference>
<feature type="domain" description="Sushi" evidence="15">
    <location>
        <begin position="205"/>
        <end position="264"/>
    </location>
</feature>
<evidence type="ECO:0000256" key="5">
    <source>
        <dbReference type="ARBA" id="ARBA00022659"/>
    </source>
</evidence>
<comment type="caution">
    <text evidence="13">Lacks conserved residue(s) required for the propagation of feature annotation.</text>
</comment>
<evidence type="ECO:0000256" key="10">
    <source>
        <dbReference type="ARBA" id="ARBA00023180"/>
    </source>
</evidence>
<dbReference type="GeneID" id="100557974"/>
<feature type="chain" id="PRO_5003621408" description="Beta-2-glycoprotein 1" evidence="14">
    <location>
        <begin position="18"/>
        <end position="350"/>
    </location>
</feature>
<dbReference type="Bgee" id="ENSACAG00000016361">
    <property type="expression patterns" value="Expressed in liver and 4 other cell types or tissues"/>
</dbReference>
<dbReference type="Ensembl" id="ENSACAT00000016393.4">
    <property type="protein sequence ID" value="ENSACAP00000016073.3"/>
    <property type="gene ID" value="ENSACAG00000016361.4"/>
</dbReference>
<evidence type="ECO:0000256" key="12">
    <source>
        <dbReference type="ARBA" id="ARBA00033414"/>
    </source>
</evidence>
<dbReference type="SMART" id="SM00032">
    <property type="entry name" value="CCP"/>
    <property type="match status" value="3"/>
</dbReference>
<dbReference type="OrthoDB" id="5804959at2759"/>
<feature type="signal peptide" evidence="14">
    <location>
        <begin position="1"/>
        <end position="17"/>
    </location>
</feature>
<reference evidence="16" key="1">
    <citation type="submission" date="2009-12" db="EMBL/GenBank/DDBJ databases">
        <title>The Genome Sequence of Anolis carolinensis (Green Anole Lizard).</title>
        <authorList>
            <consortium name="The Genome Sequencing Platform"/>
            <person name="Di Palma F."/>
            <person name="Alfoldi J."/>
            <person name="Heiman D."/>
            <person name="Young S."/>
            <person name="Grabherr M."/>
            <person name="Johnson J."/>
            <person name="Lander E.S."/>
            <person name="Lindblad-Toh K."/>
        </authorList>
    </citation>
    <scope>NUCLEOTIDE SEQUENCE [LARGE SCALE GENOMIC DNA]</scope>
    <source>
        <strain evidence="16">JBL SC #1</strain>
    </source>
</reference>
<evidence type="ECO:0000256" key="9">
    <source>
        <dbReference type="ARBA" id="ARBA00023157"/>
    </source>
</evidence>
<keyword evidence="6" id="KW-0358">Heparin-binding</keyword>
<evidence type="ECO:0000256" key="3">
    <source>
        <dbReference type="ARBA" id="ARBA00020104"/>
    </source>
</evidence>
<keyword evidence="7 14" id="KW-0732">Signal</keyword>
<dbReference type="FunFam" id="2.10.70.10:FF:000014">
    <property type="entry name" value="Membrane cofactor protein"/>
    <property type="match status" value="1"/>
</dbReference>
<dbReference type="Gene3D" id="2.10.70.10">
    <property type="entry name" value="Complement Module, domain 1"/>
    <property type="match status" value="4"/>
</dbReference>
<dbReference type="InterPro" id="IPR015104">
    <property type="entry name" value="Sushi_2"/>
</dbReference>
<evidence type="ECO:0000256" key="13">
    <source>
        <dbReference type="PROSITE-ProRule" id="PRU00302"/>
    </source>
</evidence>
<evidence type="ECO:0000256" key="7">
    <source>
        <dbReference type="ARBA" id="ARBA00022729"/>
    </source>
</evidence>
<dbReference type="Proteomes" id="UP000001646">
    <property type="component" value="Unplaced"/>
</dbReference>
<feature type="domain" description="Sushi" evidence="15">
    <location>
        <begin position="80"/>
        <end position="141"/>
    </location>
</feature>